<dbReference type="Pfam" id="PF08534">
    <property type="entry name" value="Redoxin"/>
    <property type="match status" value="1"/>
</dbReference>
<evidence type="ECO:0000313" key="8">
    <source>
        <dbReference type="EMBL" id="EHN11919.1"/>
    </source>
</evidence>
<evidence type="ECO:0000256" key="2">
    <source>
        <dbReference type="ARBA" id="ARBA00022748"/>
    </source>
</evidence>
<organism evidence="8 9">
    <name type="scientific">Patulibacter medicamentivorans</name>
    <dbReference type="NCBI Taxonomy" id="1097667"/>
    <lineage>
        <taxon>Bacteria</taxon>
        <taxon>Bacillati</taxon>
        <taxon>Actinomycetota</taxon>
        <taxon>Thermoleophilia</taxon>
        <taxon>Solirubrobacterales</taxon>
        <taxon>Patulibacteraceae</taxon>
        <taxon>Patulibacter</taxon>
    </lineage>
</organism>
<comment type="caution">
    <text evidence="8">The sequence shown here is derived from an EMBL/GenBank/DDBJ whole genome shotgun (WGS) entry which is preliminary data.</text>
</comment>
<accession>H0E353</accession>
<dbReference type="CDD" id="cd02966">
    <property type="entry name" value="TlpA_like_family"/>
    <property type="match status" value="1"/>
</dbReference>
<dbReference type="Gene3D" id="3.40.30.10">
    <property type="entry name" value="Glutaredoxin"/>
    <property type="match status" value="1"/>
</dbReference>
<sequence length="204" mass="22046">MVVAIVVVTAIGLAQGGGDGAVRRPDRVPSVADARQQVRGAPAALRRLYADGDALLRVNGDEFVALVRRLRGHPVVINKWASWCGPCRTEFPILRRAAADHGSRVAFVGLNSGDEPADARRFLRREPTLYPHVRDPDEQIASALEANVTYPSTIFLDAKGDIVQVKQGVYTSLADFERDLRRYAGARPAPGANGGLQSVGRPSR</sequence>
<evidence type="ECO:0000256" key="1">
    <source>
        <dbReference type="ARBA" id="ARBA00004196"/>
    </source>
</evidence>
<keyword evidence="4" id="KW-1015">Disulfide bond</keyword>
<dbReference type="InterPro" id="IPR013740">
    <property type="entry name" value="Redoxin"/>
</dbReference>
<dbReference type="InterPro" id="IPR013766">
    <property type="entry name" value="Thioredoxin_domain"/>
</dbReference>
<keyword evidence="9" id="KW-1185">Reference proteome</keyword>
<evidence type="ECO:0000313" key="9">
    <source>
        <dbReference type="Proteomes" id="UP000005143"/>
    </source>
</evidence>
<dbReference type="InterPro" id="IPR036249">
    <property type="entry name" value="Thioredoxin-like_sf"/>
</dbReference>
<feature type="domain" description="Thioredoxin" evidence="7">
    <location>
        <begin position="35"/>
        <end position="185"/>
    </location>
</feature>
<feature type="region of interest" description="Disordered" evidence="6">
    <location>
        <begin position="185"/>
        <end position="204"/>
    </location>
</feature>
<protein>
    <submittedName>
        <fullName evidence="8">Thiol:disulfide interchange protein</fullName>
    </submittedName>
</protein>
<keyword evidence="5" id="KW-0676">Redox-active center</keyword>
<dbReference type="InterPro" id="IPR050553">
    <property type="entry name" value="Thioredoxin_ResA/DsbE_sf"/>
</dbReference>
<dbReference type="GO" id="GO:0030313">
    <property type="term" value="C:cell envelope"/>
    <property type="evidence" value="ECO:0007669"/>
    <property type="project" value="UniProtKB-SubCell"/>
</dbReference>
<dbReference type="GO" id="GO:0017004">
    <property type="term" value="P:cytochrome complex assembly"/>
    <property type="evidence" value="ECO:0007669"/>
    <property type="project" value="UniProtKB-KW"/>
</dbReference>
<evidence type="ECO:0000256" key="6">
    <source>
        <dbReference type="SAM" id="MobiDB-lite"/>
    </source>
</evidence>
<gene>
    <name evidence="8" type="ORF">PAI11_12200</name>
</gene>
<keyword evidence="3" id="KW-0812">Transmembrane</keyword>
<evidence type="ECO:0000256" key="4">
    <source>
        <dbReference type="ARBA" id="ARBA00023157"/>
    </source>
</evidence>
<dbReference type="EMBL" id="AGUD01000057">
    <property type="protein sequence ID" value="EHN11919.1"/>
    <property type="molecule type" value="Genomic_DNA"/>
</dbReference>
<comment type="subcellular location">
    <subcellularLocation>
        <location evidence="1">Cell envelope</location>
    </subcellularLocation>
</comment>
<dbReference type="SUPFAM" id="SSF52833">
    <property type="entry name" value="Thioredoxin-like"/>
    <property type="match status" value="1"/>
</dbReference>
<dbReference type="PANTHER" id="PTHR42852:SF6">
    <property type="entry name" value="THIOL:DISULFIDE INTERCHANGE PROTEIN DSBE"/>
    <property type="match status" value="1"/>
</dbReference>
<evidence type="ECO:0000259" key="7">
    <source>
        <dbReference type="PROSITE" id="PS51352"/>
    </source>
</evidence>
<dbReference type="Proteomes" id="UP000005143">
    <property type="component" value="Unassembled WGS sequence"/>
</dbReference>
<evidence type="ECO:0000256" key="3">
    <source>
        <dbReference type="ARBA" id="ARBA00022968"/>
    </source>
</evidence>
<keyword evidence="2" id="KW-0201">Cytochrome c-type biogenesis</keyword>
<keyword evidence="3" id="KW-0735">Signal-anchor</keyword>
<name>H0E353_9ACTN</name>
<dbReference type="GO" id="GO:0016491">
    <property type="term" value="F:oxidoreductase activity"/>
    <property type="evidence" value="ECO:0007669"/>
    <property type="project" value="InterPro"/>
</dbReference>
<evidence type="ECO:0000256" key="5">
    <source>
        <dbReference type="ARBA" id="ARBA00023284"/>
    </source>
</evidence>
<dbReference type="PROSITE" id="PS51352">
    <property type="entry name" value="THIOREDOXIN_2"/>
    <property type="match status" value="1"/>
</dbReference>
<dbReference type="PANTHER" id="PTHR42852">
    <property type="entry name" value="THIOL:DISULFIDE INTERCHANGE PROTEIN DSBE"/>
    <property type="match status" value="1"/>
</dbReference>
<proteinExistence type="predicted"/>
<dbReference type="AlphaFoldDB" id="H0E353"/>
<reference evidence="8 9" key="1">
    <citation type="journal article" date="2013" name="Biodegradation">
        <title>Quantitative proteomic analysis of ibuprofen-degrading Patulibacter sp. strain I11.</title>
        <authorList>
            <person name="Almeida B."/>
            <person name="Kjeldal H."/>
            <person name="Lolas I."/>
            <person name="Knudsen A.D."/>
            <person name="Carvalho G."/>
            <person name="Nielsen K.L."/>
            <person name="Barreto Crespo M.T."/>
            <person name="Stensballe A."/>
            <person name="Nielsen J.L."/>
        </authorList>
    </citation>
    <scope>NUCLEOTIDE SEQUENCE [LARGE SCALE GENOMIC DNA]</scope>
    <source>
        <strain evidence="8 9">I11</strain>
    </source>
</reference>